<sequence>MAEDYTFFKDCYNYIEDEKYALNDELSIFYSDKCSKLPNWEEYHTAICIKFKKVIKYINNKFNTSHFYHNSTFIPYMNFWLNYQLGQLKYSKFTAESFYKLIEEHDPIFFTSTFKINAHNISENDLKYMKSLYDLYKLYNDIITLDPGNANGCNSKENECFILYKDLIQNCTPGVEKKICKALLDFRALYNTLKRESQCLNKELPELPSYNQVIIPSQKLDTVSELKQEQVQAENRETISRVPTELSPENNNILKTVGSTLGVSTVFFSAYMFTPLGSWFRRKIQRKKEKVGDLKEESHNLLDIADRQYQNYDKIKYGISYESFADS</sequence>
<proteinExistence type="predicted"/>
<dbReference type="VEuPathDB" id="PlasmoDB:PVP01_0011090"/>
<keyword evidence="1" id="KW-0812">Transmembrane</keyword>
<name>A0A1G4E352_PLAVI</name>
<evidence type="ECO:0000313" key="2">
    <source>
        <dbReference type="EMBL" id="SCA60052.1"/>
    </source>
</evidence>
<dbReference type="VEuPathDB" id="PlasmoDB:PVPAM_000021900"/>
<organism evidence="2 3">
    <name type="scientific">Plasmodium vivax</name>
    <name type="common">malaria parasite P. vivax</name>
    <dbReference type="NCBI Taxonomy" id="5855"/>
    <lineage>
        <taxon>Eukaryota</taxon>
        <taxon>Sar</taxon>
        <taxon>Alveolata</taxon>
        <taxon>Apicomplexa</taxon>
        <taxon>Aconoidasida</taxon>
        <taxon>Haemosporida</taxon>
        <taxon>Plasmodiidae</taxon>
        <taxon>Plasmodium</taxon>
        <taxon>Plasmodium (Plasmodium)</taxon>
    </lineage>
</organism>
<dbReference type="VEuPathDB" id="PlasmoDB:PVX_148260"/>
<dbReference type="Pfam" id="PF05795">
    <property type="entry name" value="Plasmodium_Vir"/>
    <property type="match status" value="1"/>
</dbReference>
<accession>A0A1G4E352</accession>
<dbReference type="AlphaFoldDB" id="A0A1G4E352"/>
<gene>
    <name evidence="2" type="ORF">PVC01_000043200</name>
</gene>
<keyword evidence="1" id="KW-1133">Transmembrane helix</keyword>
<protein>
    <submittedName>
        <fullName evidence="2">VIR protein</fullName>
    </submittedName>
</protein>
<evidence type="ECO:0000256" key="1">
    <source>
        <dbReference type="SAM" id="Phobius"/>
    </source>
</evidence>
<reference evidence="2 3" key="1">
    <citation type="submission" date="2016-07" db="EMBL/GenBank/DDBJ databases">
        <authorList>
            <consortium name="Pathogen Informatics"/>
        </authorList>
    </citation>
    <scope>NUCLEOTIDE SEQUENCE [LARGE SCALE GENOMIC DNA]</scope>
</reference>
<feature type="transmembrane region" description="Helical" evidence="1">
    <location>
        <begin position="261"/>
        <end position="280"/>
    </location>
</feature>
<keyword evidence="1" id="KW-0472">Membrane</keyword>
<dbReference type="EMBL" id="FLYI01000090">
    <property type="protein sequence ID" value="SCA60052.1"/>
    <property type="molecule type" value="Genomic_DNA"/>
</dbReference>
<dbReference type="InterPro" id="IPR008780">
    <property type="entry name" value="Plasmodium_Vir"/>
</dbReference>
<evidence type="ECO:0000313" key="3">
    <source>
        <dbReference type="Proteomes" id="UP000305196"/>
    </source>
</evidence>
<dbReference type="VEuPathDB" id="PlasmoDB:PVW1_100008400"/>
<dbReference type="Proteomes" id="UP000305196">
    <property type="component" value="Unassembled WGS sequence"/>
</dbReference>